<dbReference type="SUPFAM" id="SSF53850">
    <property type="entry name" value="Periplasmic binding protein-like II"/>
    <property type="match status" value="1"/>
</dbReference>
<dbReference type="PROSITE" id="PS01037">
    <property type="entry name" value="SBP_BACTERIAL_1"/>
    <property type="match status" value="1"/>
</dbReference>
<proteinExistence type="inferred from homology"/>
<keyword evidence="6" id="KW-1185">Reference proteome</keyword>
<reference evidence="5 6" key="1">
    <citation type="submission" date="2020-08" db="EMBL/GenBank/DDBJ databases">
        <authorList>
            <person name="Ren C."/>
            <person name="Gu Y."/>
            <person name="Xu Y."/>
        </authorList>
    </citation>
    <scope>NUCLEOTIDE SEQUENCE [LARGE SCALE GENOMIC DNA]</scope>
    <source>
        <strain evidence="5 6">LBM18003</strain>
    </source>
</reference>
<dbReference type="KEGG" id="caml:H6X83_12985"/>
<dbReference type="PROSITE" id="PS51257">
    <property type="entry name" value="PROKAR_LIPOPROTEIN"/>
    <property type="match status" value="1"/>
</dbReference>
<comment type="similarity">
    <text evidence="1">Belongs to the bacterial solute-binding protein 1 family.</text>
</comment>
<gene>
    <name evidence="5" type="ORF">H6X83_12985</name>
</gene>
<dbReference type="RefSeq" id="WP_212506883.1">
    <property type="nucleotide sequence ID" value="NZ_CP060696.1"/>
</dbReference>
<dbReference type="Proteomes" id="UP000516046">
    <property type="component" value="Chromosome"/>
</dbReference>
<sequence>MKRTRITSMALASVLAASTLLAGCGQTNTASSTAGSTAAASGKVNITLLNSKSEIAKPLEKAVETFNQTNKDGITITMSTVSASSTVDETMMSKYASGNPCTINMVDPTNIASYVSKSADLSSESWVSKISPSFTSTLENGGKVYAFPFAVEGDGLIYNKNTIEKATGKTFDPSTVKSLSDLEALYKKIQAGGVAPVQISHDDWSLASHYLAYSYVTQGKSDADYYKKLKSGEASLKDNTVYNGLLNLLDLNGKYNIYKSSPMSSDYNTSDPKNIATGKAAFWFNGVWVMPNVSQFLTGDHAKDELGFLPLFADSKTSDSIAAAVTKVMLVDNTKSTPEQRKAANTFFNWLATDEAGQKALGTDMGIISAFKDAKYIPDNSLAKSLVSYINAGKTIGFANLSGDYSTKVGAFVQQYLTGAMNKDTLTKSIDSYFQSAAWVK</sequence>
<feature type="chain" id="PRO_5039368603" evidence="4">
    <location>
        <begin position="23"/>
        <end position="441"/>
    </location>
</feature>
<organism evidence="5 6">
    <name type="scientific">Caproicibacterium amylolyticum</name>
    <dbReference type="NCBI Taxonomy" id="2766537"/>
    <lineage>
        <taxon>Bacteria</taxon>
        <taxon>Bacillati</taxon>
        <taxon>Bacillota</taxon>
        <taxon>Clostridia</taxon>
        <taxon>Eubacteriales</taxon>
        <taxon>Oscillospiraceae</taxon>
        <taxon>Caproicibacterium</taxon>
    </lineage>
</organism>
<dbReference type="InterPro" id="IPR006061">
    <property type="entry name" value="SBP_1_CS"/>
</dbReference>
<evidence type="ECO:0000256" key="3">
    <source>
        <dbReference type="ARBA" id="ARBA00022729"/>
    </source>
</evidence>
<evidence type="ECO:0000256" key="1">
    <source>
        <dbReference type="ARBA" id="ARBA00008520"/>
    </source>
</evidence>
<evidence type="ECO:0000313" key="5">
    <source>
        <dbReference type="EMBL" id="QNO17820.1"/>
    </source>
</evidence>
<protein>
    <submittedName>
        <fullName evidence="5">Carbohydrate ABC transporter substrate-binding protein</fullName>
    </submittedName>
</protein>
<keyword evidence="2" id="KW-0813">Transport</keyword>
<dbReference type="PANTHER" id="PTHR43649">
    <property type="entry name" value="ARABINOSE-BINDING PROTEIN-RELATED"/>
    <property type="match status" value="1"/>
</dbReference>
<dbReference type="EMBL" id="CP060696">
    <property type="protein sequence ID" value="QNO17820.1"/>
    <property type="molecule type" value="Genomic_DNA"/>
</dbReference>
<feature type="signal peptide" evidence="4">
    <location>
        <begin position="1"/>
        <end position="22"/>
    </location>
</feature>
<evidence type="ECO:0000256" key="2">
    <source>
        <dbReference type="ARBA" id="ARBA00022448"/>
    </source>
</evidence>
<keyword evidence="3 4" id="KW-0732">Signal</keyword>
<evidence type="ECO:0000256" key="4">
    <source>
        <dbReference type="SAM" id="SignalP"/>
    </source>
</evidence>
<dbReference type="PANTHER" id="PTHR43649:SF34">
    <property type="entry name" value="ABC TRANSPORTER PERIPLASMIC-BINDING PROTEIN YCJN-RELATED"/>
    <property type="match status" value="1"/>
</dbReference>
<dbReference type="Gene3D" id="3.40.190.10">
    <property type="entry name" value="Periplasmic binding protein-like II"/>
    <property type="match status" value="2"/>
</dbReference>
<name>A0A7G9WGK8_9FIRM</name>
<accession>A0A7G9WGK8</accession>
<evidence type="ECO:0000313" key="6">
    <source>
        <dbReference type="Proteomes" id="UP000516046"/>
    </source>
</evidence>
<dbReference type="GO" id="GO:0055085">
    <property type="term" value="P:transmembrane transport"/>
    <property type="evidence" value="ECO:0007669"/>
    <property type="project" value="InterPro"/>
</dbReference>
<dbReference type="InterPro" id="IPR050490">
    <property type="entry name" value="Bact_solute-bd_prot1"/>
</dbReference>
<dbReference type="AlphaFoldDB" id="A0A7G9WGK8"/>